<dbReference type="EMBL" id="KZ858952">
    <property type="protein sequence ID" value="RDW28477.1"/>
    <property type="molecule type" value="Genomic_DNA"/>
</dbReference>
<reference evidence="2 4" key="2">
    <citation type="submission" date="2018-07" db="EMBL/GenBank/DDBJ databases">
        <title>Draft Genome Assemblies for Five Robust Yarrowia lipolytica Strains Exhibiting High Lipid Production and Pentose Sugar Utilization and Sugar Alcohol Secretion from Undetoxified Lignocellulosic Biomass Hydrolysates.</title>
        <authorList>
            <consortium name="DOE Joint Genome Institute"/>
            <person name="Walker C."/>
            <person name="Ryu S."/>
            <person name="Na H."/>
            <person name="Zane M."/>
            <person name="LaButti K."/>
            <person name="Lipzen A."/>
            <person name="Haridas S."/>
            <person name="Barry K."/>
            <person name="Grigoriev I.V."/>
            <person name="Quarterman J."/>
            <person name="Slininger P."/>
            <person name="Dien B."/>
            <person name="Trinh C.T."/>
        </authorList>
    </citation>
    <scope>NUCLEOTIDE SEQUENCE [LARGE SCALE GENOMIC DNA]</scope>
    <source>
        <strain evidence="2 4">YB392</strain>
    </source>
</reference>
<dbReference type="KEGG" id="yli:2906982"/>
<dbReference type="EMBL" id="CP017554">
    <property type="protein sequence ID" value="AOW01444.1"/>
    <property type="molecule type" value="Genomic_DNA"/>
</dbReference>
<reference evidence="1 3" key="1">
    <citation type="journal article" date="2016" name="PLoS ONE">
        <title>Sequence Assembly of Yarrowia lipolytica Strain W29/CLIB89 Shows Transposable Element Diversity.</title>
        <authorList>
            <person name="Magnan C."/>
            <person name="Yu J."/>
            <person name="Chang I."/>
            <person name="Jahn E."/>
            <person name="Kanomata Y."/>
            <person name="Wu J."/>
            <person name="Zeller M."/>
            <person name="Oakes M."/>
            <person name="Baldi P."/>
            <person name="Sandmeyer S."/>
        </authorList>
    </citation>
    <scope>NUCLEOTIDE SEQUENCE [LARGE SCALE GENOMIC DNA]</scope>
    <source>
        <strain evidence="1">CLIB89</strain>
        <strain evidence="3">CLIB89(W29)</strain>
    </source>
</reference>
<name>A0A1H6PNJ4_YARLL</name>
<evidence type="ECO:0000313" key="3">
    <source>
        <dbReference type="Proteomes" id="UP000182444"/>
    </source>
</evidence>
<proteinExistence type="predicted"/>
<evidence type="ECO:0000313" key="1">
    <source>
        <dbReference type="EMBL" id="AOW01444.1"/>
    </source>
</evidence>
<dbReference type="GeneID" id="2906982"/>
<dbReference type="OrthoDB" id="4073353at2759"/>
<dbReference type="VEuPathDB" id="FungiDB:YALI1_B12154g"/>
<dbReference type="Proteomes" id="UP000182444">
    <property type="component" value="Chromosome 1B"/>
</dbReference>
<dbReference type="VEuPathDB" id="FungiDB:YALI0_B09031g"/>
<protein>
    <submittedName>
        <fullName evidence="1">Uncharacterized protein</fullName>
    </submittedName>
</protein>
<dbReference type="AlphaFoldDB" id="A0A1H6PNJ4"/>
<evidence type="ECO:0000313" key="2">
    <source>
        <dbReference type="EMBL" id="RDW28477.1"/>
    </source>
</evidence>
<gene>
    <name evidence="2" type="ORF">B0I71DRAFT_77022</name>
    <name evidence="1" type="ORF">YALI1_B12154g</name>
</gene>
<dbReference type="RefSeq" id="XP_500666.1">
    <property type="nucleotide sequence ID" value="XM_500666.1"/>
</dbReference>
<evidence type="ECO:0000313" key="4">
    <source>
        <dbReference type="Proteomes" id="UP000256601"/>
    </source>
</evidence>
<dbReference type="Proteomes" id="UP000256601">
    <property type="component" value="Unassembled WGS sequence"/>
</dbReference>
<accession>A0A1H6PNJ4</accession>
<sequence length="210" mass="24271">MLPPVDLFSLTPTISSIWKLEPDYSRFQHLRLPLFVKKTDPIQVKYARAAEWSYAVDLALSPYQPTCAEAVADFIIKVIGMEYSFSVLKKWAQFREETLRERADYAPVSKQAVFTESDGESLDLKEYGNVPYNIVMELVFGDDWRSAAQYHVFRVSPDEFSNDQEWANCVTKLGRMVDQTFDIDSLLLGWKQPWTDSWTCHVTQNTCFLA</sequence>
<organism evidence="1 3">
    <name type="scientific">Yarrowia lipolytica</name>
    <name type="common">Candida lipolytica</name>
    <dbReference type="NCBI Taxonomy" id="4952"/>
    <lineage>
        <taxon>Eukaryota</taxon>
        <taxon>Fungi</taxon>
        <taxon>Dikarya</taxon>
        <taxon>Ascomycota</taxon>
        <taxon>Saccharomycotina</taxon>
        <taxon>Dipodascomycetes</taxon>
        <taxon>Dipodascales</taxon>
        <taxon>Dipodascales incertae sedis</taxon>
        <taxon>Yarrowia</taxon>
    </lineage>
</organism>